<evidence type="ECO:0000313" key="3">
    <source>
        <dbReference type="EMBL" id="QKJ19308.1"/>
    </source>
</evidence>
<proteinExistence type="inferred from homology"/>
<comment type="similarity">
    <text evidence="1">Belongs to the YciI family.</text>
</comment>
<evidence type="ECO:0000313" key="4">
    <source>
        <dbReference type="Proteomes" id="UP000502498"/>
    </source>
</evidence>
<dbReference type="SUPFAM" id="SSF54909">
    <property type="entry name" value="Dimeric alpha+beta barrel"/>
    <property type="match status" value="1"/>
</dbReference>
<evidence type="ECO:0000259" key="2">
    <source>
        <dbReference type="Pfam" id="PF03795"/>
    </source>
</evidence>
<dbReference type="Gene3D" id="3.30.70.1060">
    <property type="entry name" value="Dimeric alpha+beta barrel"/>
    <property type="match status" value="1"/>
</dbReference>
<feature type="domain" description="YCII-related" evidence="2">
    <location>
        <begin position="21"/>
        <end position="86"/>
    </location>
</feature>
<reference evidence="3 4" key="1">
    <citation type="submission" date="2020-05" db="EMBL/GenBank/DDBJ databases">
        <title>Strain PA2F3 complete genome.</title>
        <authorList>
            <person name="Kim Y.-S."/>
            <person name="Kim S.-J."/>
            <person name="Jung H.-k."/>
            <person name="Kim S.-E."/>
            <person name="Kim K.-H."/>
        </authorList>
    </citation>
    <scope>NUCLEOTIDE SEQUENCE [LARGE SCALE GENOMIC DNA]</scope>
    <source>
        <strain evidence="3 4">PA2F3</strain>
    </source>
</reference>
<accession>A0A7D4UI49</accession>
<dbReference type="AlphaFoldDB" id="A0A7D4UI49"/>
<sequence length="102" mass="10942">MAQWLYRIVPSRPGMVIAPTPEEERIVGEHFRYLVSLRDAGVLILAGRTQEHPGTFGITIFDADDEQAARAVLDGDPAVAAGVFTATLHPYAVAVARDGLVG</sequence>
<gene>
    <name evidence="3" type="ORF">HQM25_07950</name>
</gene>
<organism evidence="3 4">
    <name type="scientific">Microbacterium hominis</name>
    <dbReference type="NCBI Taxonomy" id="162426"/>
    <lineage>
        <taxon>Bacteria</taxon>
        <taxon>Bacillati</taxon>
        <taxon>Actinomycetota</taxon>
        <taxon>Actinomycetes</taxon>
        <taxon>Micrococcales</taxon>
        <taxon>Microbacteriaceae</taxon>
        <taxon>Microbacterium</taxon>
    </lineage>
</organism>
<dbReference type="RefSeq" id="WP_172989749.1">
    <property type="nucleotide sequence ID" value="NZ_CP054038.1"/>
</dbReference>
<dbReference type="EMBL" id="CP054038">
    <property type="protein sequence ID" value="QKJ19308.1"/>
    <property type="molecule type" value="Genomic_DNA"/>
</dbReference>
<evidence type="ECO:0000256" key="1">
    <source>
        <dbReference type="ARBA" id="ARBA00007689"/>
    </source>
</evidence>
<name>A0A7D4UI49_9MICO</name>
<dbReference type="InterPro" id="IPR005545">
    <property type="entry name" value="YCII"/>
</dbReference>
<protein>
    <recommendedName>
        <fullName evidence="2">YCII-related domain-containing protein</fullName>
    </recommendedName>
</protein>
<dbReference type="Pfam" id="PF03795">
    <property type="entry name" value="YCII"/>
    <property type="match status" value="1"/>
</dbReference>
<dbReference type="Proteomes" id="UP000502498">
    <property type="component" value="Chromosome"/>
</dbReference>
<dbReference type="InterPro" id="IPR011008">
    <property type="entry name" value="Dimeric_a/b-barrel"/>
</dbReference>